<dbReference type="AlphaFoldDB" id="A0AAP2RKL0"/>
<sequence>MKKVVLGSMMFLAGVLSLSIVLAGSMSNEWTVNGQFSSFWNISQYRLMPAFYCFIAIAVIGLVIAVWGLFDKKDNQLPS</sequence>
<evidence type="ECO:0000313" key="2">
    <source>
        <dbReference type="EMBL" id="MCD2493696.1"/>
    </source>
</evidence>
<keyword evidence="3" id="KW-1185">Reference proteome</keyword>
<dbReference type="Proteomes" id="UP001299265">
    <property type="component" value="Unassembled WGS sequence"/>
</dbReference>
<comment type="caution">
    <text evidence="2">The sequence shown here is derived from an EMBL/GenBank/DDBJ whole genome shotgun (WGS) entry which is preliminary data.</text>
</comment>
<reference evidence="2 3" key="1">
    <citation type="submission" date="2021-11" db="EMBL/GenBank/DDBJ databases">
        <title>Lacrimispora sp. nov. NSJ-141 isolated from human feces.</title>
        <authorList>
            <person name="Abdugheni R."/>
        </authorList>
    </citation>
    <scope>NUCLEOTIDE SEQUENCE [LARGE SCALE GENOMIC DNA]</scope>
    <source>
        <strain evidence="2 3">NSJ-141</strain>
    </source>
</reference>
<gene>
    <name evidence="2" type="ORF">LQE92_13880</name>
</gene>
<evidence type="ECO:0000313" key="3">
    <source>
        <dbReference type="Proteomes" id="UP001299265"/>
    </source>
</evidence>
<evidence type="ECO:0000256" key="1">
    <source>
        <dbReference type="SAM" id="Phobius"/>
    </source>
</evidence>
<dbReference type="EMBL" id="JAJNOR010000011">
    <property type="protein sequence ID" value="MCD2493696.1"/>
    <property type="molecule type" value="Genomic_DNA"/>
</dbReference>
<name>A0AAP2RKL0_9FIRM</name>
<keyword evidence="1" id="KW-1133">Transmembrane helix</keyword>
<proteinExistence type="predicted"/>
<organism evidence="2 3">
    <name type="scientific">Lientehia hominis</name>
    <dbReference type="NCBI Taxonomy" id="2897778"/>
    <lineage>
        <taxon>Bacteria</taxon>
        <taxon>Bacillati</taxon>
        <taxon>Bacillota</taxon>
        <taxon>Clostridia</taxon>
        <taxon>Lachnospirales</taxon>
        <taxon>Lachnospiraceae</taxon>
        <taxon>Lientehia</taxon>
    </lineage>
</organism>
<keyword evidence="1" id="KW-0472">Membrane</keyword>
<keyword evidence="1" id="KW-0812">Transmembrane</keyword>
<dbReference type="RefSeq" id="WP_231063540.1">
    <property type="nucleotide sequence ID" value="NZ_JAJNOR010000011.1"/>
</dbReference>
<protein>
    <submittedName>
        <fullName evidence="2">Uncharacterized protein</fullName>
    </submittedName>
</protein>
<accession>A0AAP2RKL0</accession>
<feature type="transmembrane region" description="Helical" evidence="1">
    <location>
        <begin position="47"/>
        <end position="70"/>
    </location>
</feature>